<dbReference type="STRING" id="336292.SAMN05660710_00888"/>
<evidence type="ECO:0000256" key="5">
    <source>
        <dbReference type="ARBA" id="ARBA00022989"/>
    </source>
</evidence>
<keyword evidence="4 8" id="KW-0812">Transmembrane</keyword>
<comment type="cofactor">
    <cofactor evidence="7">
        <name>Mg(2+)</name>
        <dbReference type="ChEBI" id="CHEBI:18420"/>
    </cofactor>
</comment>
<dbReference type="GO" id="GO:0044038">
    <property type="term" value="P:cell wall macromolecule biosynthetic process"/>
    <property type="evidence" value="ECO:0007669"/>
    <property type="project" value="TreeGrafter"/>
</dbReference>
<protein>
    <submittedName>
        <fullName evidence="9">UDP-N-acetylmuramyl pentapeptide phosphotransferase/UDP-N-acetylglucosamine-1-phosphate transferase</fullName>
    </submittedName>
</protein>
<feature type="transmembrane region" description="Helical" evidence="8">
    <location>
        <begin position="166"/>
        <end position="185"/>
    </location>
</feature>
<feature type="transmembrane region" description="Helical" evidence="8">
    <location>
        <begin position="139"/>
        <end position="159"/>
    </location>
</feature>
<dbReference type="CDD" id="cd06912">
    <property type="entry name" value="GT_MraY_like"/>
    <property type="match status" value="1"/>
</dbReference>
<dbReference type="Pfam" id="PF00953">
    <property type="entry name" value="Glycos_transf_4"/>
    <property type="match status" value="1"/>
</dbReference>
<evidence type="ECO:0000313" key="9">
    <source>
        <dbReference type="EMBL" id="SCY16494.1"/>
    </source>
</evidence>
<evidence type="ECO:0000256" key="6">
    <source>
        <dbReference type="ARBA" id="ARBA00023136"/>
    </source>
</evidence>
<accession>A0A1G5DP58</accession>
<keyword evidence="3 9" id="KW-0808">Transferase</keyword>
<organism evidence="9 10">
    <name type="scientific">Paracoccus tibetensis</name>
    <dbReference type="NCBI Taxonomy" id="336292"/>
    <lineage>
        <taxon>Bacteria</taxon>
        <taxon>Pseudomonadati</taxon>
        <taxon>Pseudomonadota</taxon>
        <taxon>Alphaproteobacteria</taxon>
        <taxon>Rhodobacterales</taxon>
        <taxon>Paracoccaceae</taxon>
        <taxon>Paracoccus</taxon>
    </lineage>
</organism>
<dbReference type="InterPro" id="IPR000715">
    <property type="entry name" value="Glycosyl_transferase_4"/>
</dbReference>
<proteinExistence type="predicted"/>
<keyword evidence="5 8" id="KW-1133">Transmembrane helix</keyword>
<keyword evidence="7" id="KW-0460">Magnesium</keyword>
<feature type="transmembrane region" description="Helical" evidence="8">
    <location>
        <begin position="109"/>
        <end position="127"/>
    </location>
</feature>
<dbReference type="GO" id="GO:0005886">
    <property type="term" value="C:plasma membrane"/>
    <property type="evidence" value="ECO:0007669"/>
    <property type="project" value="UniProtKB-SubCell"/>
</dbReference>
<feature type="transmembrane region" description="Helical" evidence="8">
    <location>
        <begin position="6"/>
        <end position="27"/>
    </location>
</feature>
<evidence type="ECO:0000256" key="4">
    <source>
        <dbReference type="ARBA" id="ARBA00022692"/>
    </source>
</evidence>
<evidence type="ECO:0000256" key="3">
    <source>
        <dbReference type="ARBA" id="ARBA00022679"/>
    </source>
</evidence>
<reference evidence="9 10" key="1">
    <citation type="submission" date="2016-10" db="EMBL/GenBank/DDBJ databases">
        <authorList>
            <person name="de Groot N.N."/>
        </authorList>
    </citation>
    <scope>NUCLEOTIDE SEQUENCE [LARGE SCALE GENOMIC DNA]</scope>
    <source>
        <strain evidence="9 10">CGMCC 1.8925</strain>
    </source>
</reference>
<feature type="transmembrane region" description="Helical" evidence="8">
    <location>
        <begin position="307"/>
        <end position="327"/>
    </location>
</feature>
<evidence type="ECO:0000256" key="2">
    <source>
        <dbReference type="ARBA" id="ARBA00022475"/>
    </source>
</evidence>
<dbReference type="RefSeq" id="WP_090740658.1">
    <property type="nucleotide sequence ID" value="NZ_FMVT01000002.1"/>
</dbReference>
<dbReference type="EMBL" id="FMVT01000002">
    <property type="protein sequence ID" value="SCY16494.1"/>
    <property type="molecule type" value="Genomic_DNA"/>
</dbReference>
<dbReference type="PANTHER" id="PTHR22926">
    <property type="entry name" value="PHOSPHO-N-ACETYLMURAMOYL-PENTAPEPTIDE-TRANSFERASE"/>
    <property type="match status" value="1"/>
</dbReference>
<sequence>MPQSIALWDLGLAFGVSFLICGFLILSRSWHLKLTMRRDDGRAVQAAHSQPTPRVGGVGIVAACIVSLIGLGVERTDAVTPLFVLSLMPVFLAGLLEDLGFRVRPRERLFAAALSSAVAVAVLQMWVPRADVPGIDWLLNFTPLAVTFTLFATSGICNAFNLIDGLNGLASATAIIVASCLAAVAFQAGDISLAETAMVLSAAFAGFLVLNFPLGKIFLGDAGAYTIGHLLSWLAVIIMVRVPDVTPWAIILIFFWPVADTLLAIYRRRVGGRPAGAPDRLHFHQLVMRGLEITLLGRRRRQLANPLATLIILPLAIMPALAGVALWDKPFAAFLALSASAAAFSLTYALALRVSCRRGRNLLAAFGSYEPSYSSGHRA</sequence>
<feature type="binding site" evidence="7">
    <location>
        <position position="161"/>
    </location>
    <ligand>
        <name>Mg(2+)</name>
        <dbReference type="ChEBI" id="CHEBI:18420"/>
    </ligand>
</feature>
<evidence type="ECO:0000256" key="7">
    <source>
        <dbReference type="PIRSR" id="PIRSR600715-1"/>
    </source>
</evidence>
<feature type="transmembrane region" description="Helical" evidence="8">
    <location>
        <begin position="55"/>
        <end position="73"/>
    </location>
</feature>
<feature type="transmembrane region" description="Helical" evidence="8">
    <location>
        <begin position="333"/>
        <end position="352"/>
    </location>
</feature>
<keyword evidence="10" id="KW-1185">Reference proteome</keyword>
<name>A0A1G5DP58_9RHOB</name>
<keyword evidence="7" id="KW-0479">Metal-binding</keyword>
<feature type="transmembrane region" description="Helical" evidence="8">
    <location>
        <begin position="79"/>
        <end position="97"/>
    </location>
</feature>
<keyword evidence="2" id="KW-1003">Cell membrane</keyword>
<dbReference type="GO" id="GO:0016780">
    <property type="term" value="F:phosphotransferase activity, for other substituted phosphate groups"/>
    <property type="evidence" value="ECO:0007669"/>
    <property type="project" value="InterPro"/>
</dbReference>
<feature type="transmembrane region" description="Helical" evidence="8">
    <location>
        <begin position="191"/>
        <end position="210"/>
    </location>
</feature>
<feature type="transmembrane region" description="Helical" evidence="8">
    <location>
        <begin position="248"/>
        <end position="266"/>
    </location>
</feature>
<evidence type="ECO:0000256" key="8">
    <source>
        <dbReference type="SAM" id="Phobius"/>
    </source>
</evidence>
<comment type="subcellular location">
    <subcellularLocation>
        <location evidence="1">Cell membrane</location>
        <topology evidence="1">Multi-pass membrane protein</topology>
    </subcellularLocation>
</comment>
<evidence type="ECO:0000256" key="1">
    <source>
        <dbReference type="ARBA" id="ARBA00004651"/>
    </source>
</evidence>
<feature type="transmembrane region" description="Helical" evidence="8">
    <location>
        <begin position="222"/>
        <end position="242"/>
    </location>
</feature>
<dbReference type="GO" id="GO:0046872">
    <property type="term" value="F:metal ion binding"/>
    <property type="evidence" value="ECO:0007669"/>
    <property type="project" value="UniProtKB-KW"/>
</dbReference>
<dbReference type="GO" id="GO:0071555">
    <property type="term" value="P:cell wall organization"/>
    <property type="evidence" value="ECO:0007669"/>
    <property type="project" value="TreeGrafter"/>
</dbReference>
<evidence type="ECO:0000313" key="10">
    <source>
        <dbReference type="Proteomes" id="UP000199502"/>
    </source>
</evidence>
<dbReference type="OrthoDB" id="9783652at2"/>
<dbReference type="GO" id="GO:0009103">
    <property type="term" value="P:lipopolysaccharide biosynthetic process"/>
    <property type="evidence" value="ECO:0007669"/>
    <property type="project" value="TreeGrafter"/>
</dbReference>
<keyword evidence="6 8" id="KW-0472">Membrane</keyword>
<dbReference type="Proteomes" id="UP000199502">
    <property type="component" value="Unassembled WGS sequence"/>
</dbReference>
<gene>
    <name evidence="9" type="ORF">SAMN05660710_00888</name>
</gene>
<feature type="binding site" evidence="7">
    <location>
        <position position="221"/>
    </location>
    <ligand>
        <name>Mg(2+)</name>
        <dbReference type="ChEBI" id="CHEBI:18420"/>
    </ligand>
</feature>
<dbReference type="PANTHER" id="PTHR22926:SF3">
    <property type="entry name" value="UNDECAPRENYL-PHOSPHATE ALPHA-N-ACETYLGLUCOSAMINYL 1-PHOSPHATE TRANSFERASE"/>
    <property type="match status" value="1"/>
</dbReference>
<dbReference type="AlphaFoldDB" id="A0A1G5DP58"/>